<evidence type="ECO:0000313" key="2">
    <source>
        <dbReference type="Proteomes" id="UP000299102"/>
    </source>
</evidence>
<protein>
    <submittedName>
        <fullName evidence="1">Uncharacterized protein</fullName>
    </submittedName>
</protein>
<name>A0A4C1YXV0_EUMVA</name>
<comment type="caution">
    <text evidence="1">The sequence shown here is derived from an EMBL/GenBank/DDBJ whole genome shotgun (WGS) entry which is preliminary data.</text>
</comment>
<dbReference type="AlphaFoldDB" id="A0A4C1YXV0"/>
<gene>
    <name evidence="1" type="ORF">EVAR_99316_1</name>
</gene>
<proteinExistence type="predicted"/>
<keyword evidence="2" id="KW-1185">Reference proteome</keyword>
<accession>A0A4C1YXV0</accession>
<organism evidence="1 2">
    <name type="scientific">Eumeta variegata</name>
    <name type="common">Bagworm moth</name>
    <name type="synonym">Eumeta japonica</name>
    <dbReference type="NCBI Taxonomy" id="151549"/>
    <lineage>
        <taxon>Eukaryota</taxon>
        <taxon>Metazoa</taxon>
        <taxon>Ecdysozoa</taxon>
        <taxon>Arthropoda</taxon>
        <taxon>Hexapoda</taxon>
        <taxon>Insecta</taxon>
        <taxon>Pterygota</taxon>
        <taxon>Neoptera</taxon>
        <taxon>Endopterygota</taxon>
        <taxon>Lepidoptera</taxon>
        <taxon>Glossata</taxon>
        <taxon>Ditrysia</taxon>
        <taxon>Tineoidea</taxon>
        <taxon>Psychidae</taxon>
        <taxon>Oiketicinae</taxon>
        <taxon>Eumeta</taxon>
    </lineage>
</organism>
<sequence>MTKFSASDARDPITQNGGCLGVQRRVSVSRVSVFRDRTEPRRTSPRSSDYNQRREMLEQFRIAEQESFVELRIYQSRHFFLTALTTLSSNFYYIFDRKTSMEVARKHVITDAHGYLQFSESSSVGAGLLRKQ</sequence>
<dbReference type="EMBL" id="BGZK01001430">
    <property type="protein sequence ID" value="GBP79793.1"/>
    <property type="molecule type" value="Genomic_DNA"/>
</dbReference>
<dbReference type="Proteomes" id="UP000299102">
    <property type="component" value="Unassembled WGS sequence"/>
</dbReference>
<reference evidence="1 2" key="1">
    <citation type="journal article" date="2019" name="Commun. Biol.">
        <title>The bagworm genome reveals a unique fibroin gene that provides high tensile strength.</title>
        <authorList>
            <person name="Kono N."/>
            <person name="Nakamura H."/>
            <person name="Ohtoshi R."/>
            <person name="Tomita M."/>
            <person name="Numata K."/>
            <person name="Arakawa K."/>
        </authorList>
    </citation>
    <scope>NUCLEOTIDE SEQUENCE [LARGE SCALE GENOMIC DNA]</scope>
</reference>
<evidence type="ECO:0000313" key="1">
    <source>
        <dbReference type="EMBL" id="GBP79793.1"/>
    </source>
</evidence>